<evidence type="ECO:0000256" key="5">
    <source>
        <dbReference type="ARBA" id="ARBA00023175"/>
    </source>
</evidence>
<dbReference type="PANTHER" id="PTHR37739:SF18">
    <property type="entry name" value="KINESIN-LIKE PROTEIN KIN-12C"/>
    <property type="match status" value="1"/>
</dbReference>
<reference evidence="7" key="1">
    <citation type="journal article" date="2019" name="Sci. Rep.">
        <title>Draft genome of Tanacetum cinerariifolium, the natural source of mosquito coil.</title>
        <authorList>
            <person name="Yamashiro T."/>
            <person name="Shiraishi A."/>
            <person name="Satake H."/>
            <person name="Nakayama K."/>
        </authorList>
    </citation>
    <scope>NUCLEOTIDE SEQUENCE</scope>
</reference>
<evidence type="ECO:0000256" key="3">
    <source>
        <dbReference type="ARBA" id="ARBA00022840"/>
    </source>
</evidence>
<evidence type="ECO:0000256" key="6">
    <source>
        <dbReference type="SAM" id="Coils"/>
    </source>
</evidence>
<proteinExistence type="predicted"/>
<dbReference type="GO" id="GO:0005524">
    <property type="term" value="F:ATP binding"/>
    <property type="evidence" value="ECO:0007669"/>
    <property type="project" value="UniProtKB-KW"/>
</dbReference>
<name>A0A699V2T6_TANCI</name>
<organism evidence="7">
    <name type="scientific">Tanacetum cinerariifolium</name>
    <name type="common">Dalmatian daisy</name>
    <name type="synonym">Chrysanthemum cinerariifolium</name>
    <dbReference type="NCBI Taxonomy" id="118510"/>
    <lineage>
        <taxon>Eukaryota</taxon>
        <taxon>Viridiplantae</taxon>
        <taxon>Streptophyta</taxon>
        <taxon>Embryophyta</taxon>
        <taxon>Tracheophyta</taxon>
        <taxon>Spermatophyta</taxon>
        <taxon>Magnoliopsida</taxon>
        <taxon>eudicotyledons</taxon>
        <taxon>Gunneridae</taxon>
        <taxon>Pentapetalae</taxon>
        <taxon>asterids</taxon>
        <taxon>campanulids</taxon>
        <taxon>Asterales</taxon>
        <taxon>Asteraceae</taxon>
        <taxon>Asteroideae</taxon>
        <taxon>Anthemideae</taxon>
        <taxon>Anthemidinae</taxon>
        <taxon>Tanacetum</taxon>
    </lineage>
</organism>
<evidence type="ECO:0000256" key="2">
    <source>
        <dbReference type="ARBA" id="ARBA00022741"/>
    </source>
</evidence>
<comment type="caution">
    <text evidence="7">The sequence shown here is derived from an EMBL/GenBank/DDBJ whole genome shotgun (WGS) entry which is preliminary data.</text>
</comment>
<dbReference type="InterPro" id="IPR044986">
    <property type="entry name" value="KIF15/KIN-12"/>
</dbReference>
<dbReference type="GO" id="GO:0005874">
    <property type="term" value="C:microtubule"/>
    <property type="evidence" value="ECO:0007669"/>
    <property type="project" value="UniProtKB-KW"/>
</dbReference>
<evidence type="ECO:0000313" key="7">
    <source>
        <dbReference type="EMBL" id="GFD29367.1"/>
    </source>
</evidence>
<keyword evidence="4 6" id="KW-0175">Coiled coil</keyword>
<evidence type="ECO:0000256" key="4">
    <source>
        <dbReference type="ARBA" id="ARBA00023054"/>
    </source>
</evidence>
<protein>
    <submittedName>
        <fullName evidence="7">Kinesin motor domain-containing protein</fullName>
    </submittedName>
</protein>
<dbReference type="AlphaFoldDB" id="A0A699V2T6"/>
<feature type="non-terminal residue" evidence="7">
    <location>
        <position position="103"/>
    </location>
</feature>
<evidence type="ECO:0000256" key="1">
    <source>
        <dbReference type="ARBA" id="ARBA00022701"/>
    </source>
</evidence>
<dbReference type="PANTHER" id="PTHR37739">
    <property type="entry name" value="KINESIN-LIKE PROTEIN KIN-12D"/>
    <property type="match status" value="1"/>
</dbReference>
<dbReference type="EMBL" id="BKCJ011393981">
    <property type="protein sequence ID" value="GFD29367.1"/>
    <property type="molecule type" value="Genomic_DNA"/>
</dbReference>
<keyword evidence="3" id="KW-0067">ATP-binding</keyword>
<gene>
    <name evidence="7" type="ORF">Tci_901336</name>
</gene>
<feature type="non-terminal residue" evidence="7">
    <location>
        <position position="1"/>
    </location>
</feature>
<accession>A0A699V2T6</accession>
<sequence length="103" mass="12181">VNEMEEELERYHRIRDSLEVELQSASLRLLTVKSFRNDTNSDNNVFDQPDDQISRKLHSRYLELQEAYSRIKDLKDEIAKQANEIKQCKEYISELVIHAEAQA</sequence>
<keyword evidence="5" id="KW-0505">Motor protein</keyword>
<keyword evidence="1" id="KW-0493">Microtubule</keyword>
<keyword evidence="2" id="KW-0547">Nucleotide-binding</keyword>
<feature type="coiled-coil region" evidence="6">
    <location>
        <begin position="64"/>
        <end position="91"/>
    </location>
</feature>